<dbReference type="EMBL" id="LBXN01000083">
    <property type="protein sequence ID" value="KKR31102.1"/>
    <property type="molecule type" value="Genomic_DNA"/>
</dbReference>
<dbReference type="SUPFAM" id="SSF69786">
    <property type="entry name" value="YggU-like"/>
    <property type="match status" value="1"/>
</dbReference>
<dbReference type="PANTHER" id="PTHR13420">
    <property type="entry name" value="UPF0235 PROTEIN C15ORF40"/>
    <property type="match status" value="1"/>
</dbReference>
<sequence>MKLNITVKPNSSREKIETLIDGSLKIWIKKKPEKGRANKAILELLSKSYSVPKSKIEIISGLKSKNKIIEIDS</sequence>
<dbReference type="Proteomes" id="UP000034539">
    <property type="component" value="Unassembled WGS sequence"/>
</dbReference>
<dbReference type="GO" id="GO:0005737">
    <property type="term" value="C:cytoplasm"/>
    <property type="evidence" value="ECO:0007669"/>
    <property type="project" value="TreeGrafter"/>
</dbReference>
<comment type="caution">
    <text evidence="3">The sequence shown here is derived from an EMBL/GenBank/DDBJ whole genome shotgun (WGS) entry which is preliminary data.</text>
</comment>
<comment type="similarity">
    <text evidence="1 2">Belongs to the UPF0235 family.</text>
</comment>
<reference evidence="3 4" key="1">
    <citation type="journal article" date="2015" name="Nature">
        <title>rRNA introns, odd ribosomes, and small enigmatic genomes across a large radiation of phyla.</title>
        <authorList>
            <person name="Brown C.T."/>
            <person name="Hug L.A."/>
            <person name="Thomas B.C."/>
            <person name="Sharon I."/>
            <person name="Castelle C.J."/>
            <person name="Singh A."/>
            <person name="Wilkins M.J."/>
            <person name="Williams K.H."/>
            <person name="Banfield J.F."/>
        </authorList>
    </citation>
    <scope>NUCLEOTIDE SEQUENCE [LARGE SCALE GENOMIC DNA]</scope>
</reference>
<dbReference type="Pfam" id="PF02594">
    <property type="entry name" value="DUF167"/>
    <property type="match status" value="1"/>
</dbReference>
<dbReference type="AlphaFoldDB" id="A0A0G0SZX1"/>
<dbReference type="InterPro" id="IPR003746">
    <property type="entry name" value="DUF167"/>
</dbReference>
<name>A0A0G0SZX1_9BACT</name>
<proteinExistence type="inferred from homology"/>
<evidence type="ECO:0000313" key="3">
    <source>
        <dbReference type="EMBL" id="KKR31102.1"/>
    </source>
</evidence>
<dbReference type="Gene3D" id="3.30.1200.10">
    <property type="entry name" value="YggU-like"/>
    <property type="match status" value="1"/>
</dbReference>
<evidence type="ECO:0000313" key="4">
    <source>
        <dbReference type="Proteomes" id="UP000034539"/>
    </source>
</evidence>
<evidence type="ECO:0000256" key="1">
    <source>
        <dbReference type="ARBA" id="ARBA00010364"/>
    </source>
</evidence>
<dbReference type="NCBIfam" id="TIGR00251">
    <property type="entry name" value="DUF167 family protein"/>
    <property type="match status" value="1"/>
</dbReference>
<dbReference type="SMART" id="SM01152">
    <property type="entry name" value="DUF167"/>
    <property type="match status" value="1"/>
</dbReference>
<organism evidence="3 4">
    <name type="scientific">Candidatus Gottesmanbacteria bacterium GW2011_GWC2_39_8</name>
    <dbReference type="NCBI Taxonomy" id="1618450"/>
    <lineage>
        <taxon>Bacteria</taxon>
        <taxon>Candidatus Gottesmaniibacteriota</taxon>
    </lineage>
</organism>
<evidence type="ECO:0000256" key="2">
    <source>
        <dbReference type="HAMAP-Rule" id="MF_00634"/>
    </source>
</evidence>
<dbReference type="InterPro" id="IPR036591">
    <property type="entry name" value="YggU-like_sf"/>
</dbReference>
<dbReference type="HAMAP" id="MF_00634">
    <property type="entry name" value="UPF0235"/>
    <property type="match status" value="1"/>
</dbReference>
<gene>
    <name evidence="3" type="ORF">UT63_C0083G0012</name>
</gene>
<protein>
    <recommendedName>
        <fullName evidence="2">UPF0235 protein UT63_C0083G0012</fullName>
    </recommendedName>
</protein>
<dbReference type="PANTHER" id="PTHR13420:SF7">
    <property type="entry name" value="UPF0235 PROTEIN C15ORF40"/>
    <property type="match status" value="1"/>
</dbReference>
<accession>A0A0G0SZX1</accession>